<gene>
    <name evidence="4" type="ORF">N1028_11115</name>
</gene>
<dbReference type="EMBL" id="JANLCK010000005">
    <property type="protein sequence ID" value="MCS5726442.1"/>
    <property type="molecule type" value="Genomic_DNA"/>
</dbReference>
<evidence type="ECO:0000313" key="4">
    <source>
        <dbReference type="EMBL" id="MCS5726442.1"/>
    </source>
</evidence>
<proteinExistence type="predicted"/>
<protein>
    <submittedName>
        <fullName evidence="4">DUF916 domain-containing protein</fullName>
    </submittedName>
</protein>
<comment type="caution">
    <text evidence="4">The sequence shown here is derived from an EMBL/GenBank/DDBJ whole genome shotgun (WGS) entry which is preliminary data.</text>
</comment>
<dbReference type="Proteomes" id="UP001165587">
    <property type="component" value="Unassembled WGS sequence"/>
</dbReference>
<name>A0AA42BU26_9MICO</name>
<evidence type="ECO:0000256" key="3">
    <source>
        <dbReference type="SAM" id="SignalP"/>
    </source>
</evidence>
<sequence>MLPSTPSARAIRSDRRPLANAVPRLAAALAALALVLGASTLAAAPALADDTDGISGSPSGETGADTRSRFSYEVAPGQQILDYYEVSNTGTTPQVMKIYGTDAYNTEDGSYGLLETGAAPTDAGSWFGFINGAAEVDLPLEPGTSQVVPFSVTVPSDAAPGDHAAGIVISVATPDGQIVVDRRVATRVYVRVPGELQPALSISSIAADYNGEVNPLDGTTDITFTVTNAGNVALSADMVAGVKTYFGIGAGELSRQELSEMLPGATRTITMTVPGVAQLGYLNPYVTLQPRVDADAMDPGALDQVNRDTVAFAVPWLLLAALVLAALVWGFLRIRRVRDEKTAREWIAYTQAEARRAALEESAPVVSNEPR</sequence>
<evidence type="ECO:0000256" key="1">
    <source>
        <dbReference type="SAM" id="MobiDB-lite"/>
    </source>
</evidence>
<organism evidence="4 5">
    <name type="scientific">Herbiconiux oxytropis</name>
    <dbReference type="NCBI Taxonomy" id="2970915"/>
    <lineage>
        <taxon>Bacteria</taxon>
        <taxon>Bacillati</taxon>
        <taxon>Actinomycetota</taxon>
        <taxon>Actinomycetes</taxon>
        <taxon>Micrococcales</taxon>
        <taxon>Microbacteriaceae</taxon>
        <taxon>Herbiconiux</taxon>
    </lineage>
</organism>
<evidence type="ECO:0000313" key="5">
    <source>
        <dbReference type="Proteomes" id="UP001165587"/>
    </source>
</evidence>
<dbReference type="RefSeq" id="WP_259528693.1">
    <property type="nucleotide sequence ID" value="NZ_JANLCK010000005.1"/>
</dbReference>
<keyword evidence="2" id="KW-0812">Transmembrane</keyword>
<feature type="chain" id="PRO_5041395961" evidence="3">
    <location>
        <begin position="49"/>
        <end position="371"/>
    </location>
</feature>
<dbReference type="AlphaFoldDB" id="A0AA42BU26"/>
<accession>A0AA42BU26</accession>
<evidence type="ECO:0000256" key="2">
    <source>
        <dbReference type="SAM" id="Phobius"/>
    </source>
</evidence>
<keyword evidence="3" id="KW-0732">Signal</keyword>
<keyword evidence="2" id="KW-1133">Transmembrane helix</keyword>
<feature type="transmembrane region" description="Helical" evidence="2">
    <location>
        <begin position="313"/>
        <end position="332"/>
    </location>
</feature>
<keyword evidence="2" id="KW-0472">Membrane</keyword>
<feature type="signal peptide" evidence="3">
    <location>
        <begin position="1"/>
        <end position="48"/>
    </location>
</feature>
<keyword evidence="5" id="KW-1185">Reference proteome</keyword>
<feature type="region of interest" description="Disordered" evidence="1">
    <location>
        <begin position="48"/>
        <end position="69"/>
    </location>
</feature>
<reference evidence="4" key="1">
    <citation type="submission" date="2022-08" db="EMBL/GenBank/DDBJ databases">
        <authorList>
            <person name="Deng Y."/>
            <person name="Han X.-F."/>
            <person name="Zhang Y.-Q."/>
        </authorList>
    </citation>
    <scope>NUCLEOTIDE SEQUENCE</scope>
    <source>
        <strain evidence="4">CPCC 203407</strain>
    </source>
</reference>